<keyword evidence="5" id="KW-1185">Reference proteome</keyword>
<dbReference type="AlphaFoldDB" id="A0A1Q4HK81"/>
<comment type="caution">
    <text evidence="4">The sequence shown here is derived from an EMBL/GenBank/DDBJ whole genome shotgun (WGS) entry which is preliminary data.</text>
</comment>
<sequence length="487" mass="52492">MIEHMFEYSLASRSTPESSALLDRMREAGRAEARAAADRLVAVGELLVLRCRDSGERADWAADAWEAVAGQVGAALGCSVAMAHSYLRYAVAMRERLPQVGKAFQAGDFDYRAFQTIVFRTDLITDAEVLARVDARLAALLSRRPSLTRGGLSAAVDRVVALVDADAVRRAKEAASDRFVDVQANESGMAWLTGSMFGADGHALDRRLDELARGVCDADPRNPRQRRADALGALAAGADRLRCQCGTPECAAAERTPSAVVIHVVAEQAAVAGHGTVPGVLPGFEGLLPAEVIAELARSAKLVPLDVPGQAEPRYTPSRRLADFVRCRDLTCRAPGCDRPAVDCDIDHTIPYSEGGATHPSNLKALCRQHHLLKTFWGWRDEQLPDGTLVWRLPDGHTYVTTPGSALLFPSLCAPTGDVPAPTPVERCGERTAMMPLRTRTRAQNRAQRIATERHRNRRARLAAQPAVPTSSSSAGPAPPDDDPPPF</sequence>
<dbReference type="GO" id="GO:0003676">
    <property type="term" value="F:nucleic acid binding"/>
    <property type="evidence" value="ECO:0007669"/>
    <property type="project" value="InterPro"/>
</dbReference>
<name>A0A1Q4HK81_9MYCO</name>
<proteinExistence type="inferred from homology"/>
<evidence type="ECO:0000256" key="2">
    <source>
        <dbReference type="SAM" id="MobiDB-lite"/>
    </source>
</evidence>
<dbReference type="SMART" id="SM00507">
    <property type="entry name" value="HNHc"/>
    <property type="match status" value="1"/>
</dbReference>
<dbReference type="InterPro" id="IPR002711">
    <property type="entry name" value="HNH"/>
</dbReference>
<dbReference type="GO" id="GO:0004519">
    <property type="term" value="F:endonuclease activity"/>
    <property type="evidence" value="ECO:0007669"/>
    <property type="project" value="InterPro"/>
</dbReference>
<dbReference type="GO" id="GO:0008270">
    <property type="term" value="F:zinc ion binding"/>
    <property type="evidence" value="ECO:0007669"/>
    <property type="project" value="InterPro"/>
</dbReference>
<evidence type="ECO:0000256" key="1">
    <source>
        <dbReference type="ARBA" id="ARBA00023450"/>
    </source>
</evidence>
<dbReference type="InterPro" id="IPR003615">
    <property type="entry name" value="HNH_nuc"/>
</dbReference>
<protein>
    <recommendedName>
        <fullName evidence="3">HNH nuclease domain-containing protein</fullName>
    </recommendedName>
</protein>
<dbReference type="EMBL" id="MPNT01000037">
    <property type="protein sequence ID" value="OJZ67917.1"/>
    <property type="molecule type" value="Genomic_DNA"/>
</dbReference>
<feature type="region of interest" description="Disordered" evidence="2">
    <location>
        <begin position="450"/>
        <end position="487"/>
    </location>
</feature>
<dbReference type="Pfam" id="PF02720">
    <property type="entry name" value="DUF222"/>
    <property type="match status" value="1"/>
</dbReference>
<accession>A0A1Q4HK81</accession>
<organism evidence="4 5">
    <name type="scientific">Mycobacterium paraffinicum</name>
    <dbReference type="NCBI Taxonomy" id="53378"/>
    <lineage>
        <taxon>Bacteria</taxon>
        <taxon>Bacillati</taxon>
        <taxon>Actinomycetota</taxon>
        <taxon>Actinomycetes</taxon>
        <taxon>Mycobacteriales</taxon>
        <taxon>Mycobacteriaceae</taxon>
        <taxon>Mycobacterium</taxon>
    </lineage>
</organism>
<dbReference type="Pfam" id="PF01844">
    <property type="entry name" value="HNH"/>
    <property type="match status" value="1"/>
</dbReference>
<gene>
    <name evidence="4" type="ORF">BRW65_25990</name>
</gene>
<dbReference type="STRING" id="53378.BRW65_25990"/>
<feature type="domain" description="HNH nuclease" evidence="3">
    <location>
        <begin position="320"/>
        <end position="372"/>
    </location>
</feature>
<reference evidence="4 5" key="1">
    <citation type="submission" date="2016-11" db="EMBL/GenBank/DDBJ databases">
        <title>Genome sequences of unsequenced Mycobacteria.</title>
        <authorList>
            <person name="Greninger A.L."/>
            <person name="Fang F."/>
            <person name="Jerome K.R."/>
        </authorList>
    </citation>
    <scope>NUCLEOTIDE SEQUENCE [LARGE SCALE GENOMIC DNA]</scope>
    <source>
        <strain evidence="4 5">M11</strain>
    </source>
</reference>
<dbReference type="Gene3D" id="1.10.30.50">
    <property type="match status" value="1"/>
</dbReference>
<dbReference type="CDD" id="cd00085">
    <property type="entry name" value="HNHc"/>
    <property type="match status" value="1"/>
</dbReference>
<evidence type="ECO:0000313" key="4">
    <source>
        <dbReference type="EMBL" id="OJZ67917.1"/>
    </source>
</evidence>
<feature type="compositionally biased region" description="Low complexity" evidence="2">
    <location>
        <begin position="466"/>
        <end position="476"/>
    </location>
</feature>
<dbReference type="Proteomes" id="UP000186438">
    <property type="component" value="Unassembled WGS sequence"/>
</dbReference>
<evidence type="ECO:0000313" key="5">
    <source>
        <dbReference type="Proteomes" id="UP000186438"/>
    </source>
</evidence>
<evidence type="ECO:0000259" key="3">
    <source>
        <dbReference type="SMART" id="SM00507"/>
    </source>
</evidence>
<comment type="similarity">
    <text evidence="1">Belongs to the Rv1128c/1148c/1588c/1702c/1945/3466 family.</text>
</comment>
<dbReference type="InterPro" id="IPR003870">
    <property type="entry name" value="DUF222"/>
</dbReference>